<reference evidence="1" key="1">
    <citation type="submission" date="2021-02" db="EMBL/GenBank/DDBJ databases">
        <authorList>
            <person name="Nowell W R."/>
        </authorList>
    </citation>
    <scope>NUCLEOTIDE SEQUENCE</scope>
</reference>
<dbReference type="Proteomes" id="UP000663852">
    <property type="component" value="Unassembled WGS sequence"/>
</dbReference>
<evidence type="ECO:0000313" key="1">
    <source>
        <dbReference type="EMBL" id="CAF1551270.1"/>
    </source>
</evidence>
<organism evidence="1 2">
    <name type="scientific">Adineta ricciae</name>
    <name type="common">Rotifer</name>
    <dbReference type="NCBI Taxonomy" id="249248"/>
    <lineage>
        <taxon>Eukaryota</taxon>
        <taxon>Metazoa</taxon>
        <taxon>Spiralia</taxon>
        <taxon>Gnathifera</taxon>
        <taxon>Rotifera</taxon>
        <taxon>Eurotatoria</taxon>
        <taxon>Bdelloidea</taxon>
        <taxon>Adinetida</taxon>
        <taxon>Adinetidae</taxon>
        <taxon>Adineta</taxon>
    </lineage>
</organism>
<dbReference type="AlphaFoldDB" id="A0A815WN49"/>
<proteinExistence type="predicted"/>
<name>A0A815WN49_ADIRI</name>
<sequence length="226" mass="23988">MFIILVPSCDDGNKNQDEMGIDCGGSICAARCNLNEESEYFISTIQICYIVAQSCCDGNRNQDETDVDCGGSICGARCGLNQVCSRNSDCSNKNCHQTNKICQAPSCSDGNENQDESGVDCGGLTCTARCDLGQHCTHNADCSNGNCHQTNKTCQVQSCNDGNQNQDESGVDCGGFVCGARCDLNQACSHNSDCSNGNCHTSLKLCQVSSCNDGNRNQDETDVDCG</sequence>
<dbReference type="OrthoDB" id="10053231at2759"/>
<protein>
    <submittedName>
        <fullName evidence="1">Uncharacterized protein</fullName>
    </submittedName>
</protein>
<dbReference type="EMBL" id="CAJNOJ010001443">
    <property type="protein sequence ID" value="CAF1551270.1"/>
    <property type="molecule type" value="Genomic_DNA"/>
</dbReference>
<comment type="caution">
    <text evidence="1">The sequence shown here is derived from an EMBL/GenBank/DDBJ whole genome shotgun (WGS) entry which is preliminary data.</text>
</comment>
<accession>A0A815WN49</accession>
<feature type="non-terminal residue" evidence="1">
    <location>
        <position position="1"/>
    </location>
</feature>
<evidence type="ECO:0000313" key="2">
    <source>
        <dbReference type="Proteomes" id="UP000663852"/>
    </source>
</evidence>
<gene>
    <name evidence="1" type="ORF">EDS130_LOCUS46022</name>
</gene>